<dbReference type="FunFam" id="1.10.510.10:FF:001722">
    <property type="entry name" value="G-type lectin S-receptor-like serine/threonine-protein kinase B120"/>
    <property type="match status" value="1"/>
</dbReference>
<dbReference type="Pfam" id="PF07714">
    <property type="entry name" value="PK_Tyr_Ser-Thr"/>
    <property type="match status" value="1"/>
</dbReference>
<dbReference type="GO" id="GO:0005524">
    <property type="term" value="F:ATP binding"/>
    <property type="evidence" value="ECO:0007669"/>
    <property type="project" value="InterPro"/>
</dbReference>
<feature type="domain" description="Protein kinase" evidence="1">
    <location>
        <begin position="1"/>
        <end position="130"/>
    </location>
</feature>
<dbReference type="PANTHER" id="PTHR27006">
    <property type="entry name" value="PROMASTIGOTE SURFACE ANTIGEN PROTEIN PSA"/>
    <property type="match status" value="1"/>
</dbReference>
<protein>
    <recommendedName>
        <fullName evidence="1">Protein kinase domain-containing protein</fullName>
    </recommendedName>
</protein>
<evidence type="ECO:0000313" key="2">
    <source>
        <dbReference type="EMBL" id="KAG9454223.1"/>
    </source>
</evidence>
<dbReference type="Proteomes" id="UP000825729">
    <property type="component" value="Unassembled WGS sequence"/>
</dbReference>
<dbReference type="InterPro" id="IPR001245">
    <property type="entry name" value="Ser-Thr/Tyr_kinase_cat_dom"/>
</dbReference>
<dbReference type="AlphaFoldDB" id="A0AAV7EZI7"/>
<proteinExistence type="predicted"/>
<organism evidence="2 3">
    <name type="scientific">Aristolochia fimbriata</name>
    <name type="common">White veined hardy Dutchman's pipe vine</name>
    <dbReference type="NCBI Taxonomy" id="158543"/>
    <lineage>
        <taxon>Eukaryota</taxon>
        <taxon>Viridiplantae</taxon>
        <taxon>Streptophyta</taxon>
        <taxon>Embryophyta</taxon>
        <taxon>Tracheophyta</taxon>
        <taxon>Spermatophyta</taxon>
        <taxon>Magnoliopsida</taxon>
        <taxon>Magnoliidae</taxon>
        <taxon>Piperales</taxon>
        <taxon>Aristolochiaceae</taxon>
        <taxon>Aristolochia</taxon>
    </lineage>
</organism>
<accession>A0AAV7EZI7</accession>
<gene>
    <name evidence="2" type="ORF">H6P81_007127</name>
</gene>
<dbReference type="GO" id="GO:0004672">
    <property type="term" value="F:protein kinase activity"/>
    <property type="evidence" value="ECO:0007669"/>
    <property type="project" value="InterPro"/>
</dbReference>
<dbReference type="InterPro" id="IPR011009">
    <property type="entry name" value="Kinase-like_dom_sf"/>
</dbReference>
<dbReference type="Gene3D" id="1.10.510.10">
    <property type="entry name" value="Transferase(Phosphotransferase) domain 1"/>
    <property type="match status" value="1"/>
</dbReference>
<keyword evidence="3" id="KW-1185">Reference proteome</keyword>
<name>A0AAV7EZI7_ARIFI</name>
<reference evidence="2 3" key="1">
    <citation type="submission" date="2021-07" db="EMBL/GenBank/DDBJ databases">
        <title>The Aristolochia fimbriata genome: insights into angiosperm evolution, floral development and chemical biosynthesis.</title>
        <authorList>
            <person name="Jiao Y."/>
        </authorList>
    </citation>
    <scope>NUCLEOTIDE SEQUENCE [LARGE SCALE GENOMIC DNA]</scope>
    <source>
        <strain evidence="2">IBCAS-2021</strain>
        <tissue evidence="2">Leaf</tissue>
    </source>
</reference>
<evidence type="ECO:0000313" key="3">
    <source>
        <dbReference type="Proteomes" id="UP000825729"/>
    </source>
</evidence>
<dbReference type="PANTHER" id="PTHR27006:SF606">
    <property type="entry name" value="INTERLEUKIN-1 RECEPTOR-ASSOCIATED KINASE 4"/>
    <property type="match status" value="1"/>
</dbReference>
<dbReference type="PROSITE" id="PS50011">
    <property type="entry name" value="PROTEIN_KINASE_DOM"/>
    <property type="match status" value="1"/>
</dbReference>
<sequence>MFGGDETQGNTSRIAGTYGYMSPEYAMQEHYSTKSDVYSFGVLVLETVAGRKNSGFAISEPSLDLLSYTWRHWKEGRIADLVDQSLGEDYQRNEAVRCIHLGLLCVQEDPTERPLMSAIVLMLSGYNITLPVPSRPAYFTGRRRISGDNNSGGFDMPWVESSQSSQRTAPISINEVTISELDAR</sequence>
<comment type="caution">
    <text evidence="2">The sequence shown here is derived from an EMBL/GenBank/DDBJ whole genome shotgun (WGS) entry which is preliminary data.</text>
</comment>
<dbReference type="InterPro" id="IPR000719">
    <property type="entry name" value="Prot_kinase_dom"/>
</dbReference>
<dbReference type="EMBL" id="JAINDJ010000003">
    <property type="protein sequence ID" value="KAG9454223.1"/>
    <property type="molecule type" value="Genomic_DNA"/>
</dbReference>
<evidence type="ECO:0000259" key="1">
    <source>
        <dbReference type="PROSITE" id="PS50011"/>
    </source>
</evidence>
<dbReference type="SUPFAM" id="SSF56112">
    <property type="entry name" value="Protein kinase-like (PK-like)"/>
    <property type="match status" value="1"/>
</dbReference>